<evidence type="ECO:0000256" key="7">
    <source>
        <dbReference type="ARBA" id="ARBA00023288"/>
    </source>
</evidence>
<dbReference type="GO" id="GO:0005886">
    <property type="term" value="C:plasma membrane"/>
    <property type="evidence" value="ECO:0007669"/>
    <property type="project" value="UniProtKB-SubCell"/>
</dbReference>
<feature type="region of interest" description="Disordered" evidence="8">
    <location>
        <begin position="56"/>
        <end position="113"/>
    </location>
</feature>
<evidence type="ECO:0000256" key="1">
    <source>
        <dbReference type="ARBA" id="ARBA00004193"/>
    </source>
</evidence>
<accession>A0AAW0JZ68</accession>
<evidence type="ECO:0000256" key="8">
    <source>
        <dbReference type="SAM" id="MobiDB-lite"/>
    </source>
</evidence>
<keyword evidence="3" id="KW-1003">Cell membrane</keyword>
<dbReference type="Pfam" id="PF15250">
    <property type="entry name" value="Raftlin"/>
    <property type="match status" value="1"/>
</dbReference>
<keyword evidence="7" id="KW-0449">Lipoprotein</keyword>
<sequence>MGTTRHPHTAMEPAMMEMQNRGYPGDTVPMTTAKAGMKEKPADSCLKAEWRRNRSVKVDRRQKETALPAARDQSWEENVTMEHRDEGQLQSLPHGVGEGKQPSAQHKRSSSELAAATNLGSALALEGAVESWPSGSELMRGGDPHHKLYMVFNAFDEESACWSYREGVLSMKVTRKGAVINTLDANWLDLTTFYYKQGLSLVDAFVSWETPKGELYLSNTSVCKSSGCVSKPLKMLSFKYCGL</sequence>
<dbReference type="AlphaFoldDB" id="A0AAW0JZ68"/>
<dbReference type="InterPro" id="IPR028169">
    <property type="entry name" value="Raftlin"/>
</dbReference>
<evidence type="ECO:0000313" key="10">
    <source>
        <dbReference type="Proteomes" id="UP001488838"/>
    </source>
</evidence>
<comment type="caution">
    <text evidence="9">The sequence shown here is derived from an EMBL/GenBank/DDBJ whole genome shotgun (WGS) entry which is preliminary data.</text>
</comment>
<comment type="subcellular location">
    <subcellularLocation>
        <location evidence="1">Cell membrane</location>
        <topology evidence="1">Lipid-anchor</topology>
    </subcellularLocation>
</comment>
<evidence type="ECO:0000313" key="9">
    <source>
        <dbReference type="EMBL" id="KAK7832123.1"/>
    </source>
</evidence>
<dbReference type="PANTHER" id="PTHR17601:SF1">
    <property type="entry name" value="RAFTLIN-2"/>
    <property type="match status" value="1"/>
</dbReference>
<proteinExistence type="inferred from homology"/>
<evidence type="ECO:0000256" key="3">
    <source>
        <dbReference type="ARBA" id="ARBA00022475"/>
    </source>
</evidence>
<evidence type="ECO:0000256" key="2">
    <source>
        <dbReference type="ARBA" id="ARBA00006390"/>
    </source>
</evidence>
<organism evidence="9 10">
    <name type="scientific">Myodes glareolus</name>
    <name type="common">Bank vole</name>
    <name type="synonym">Clethrionomys glareolus</name>
    <dbReference type="NCBI Taxonomy" id="447135"/>
    <lineage>
        <taxon>Eukaryota</taxon>
        <taxon>Metazoa</taxon>
        <taxon>Chordata</taxon>
        <taxon>Craniata</taxon>
        <taxon>Vertebrata</taxon>
        <taxon>Euteleostomi</taxon>
        <taxon>Mammalia</taxon>
        <taxon>Eutheria</taxon>
        <taxon>Euarchontoglires</taxon>
        <taxon>Glires</taxon>
        <taxon>Rodentia</taxon>
        <taxon>Myomorpha</taxon>
        <taxon>Muroidea</taxon>
        <taxon>Cricetidae</taxon>
        <taxon>Arvicolinae</taxon>
        <taxon>Myodes</taxon>
    </lineage>
</organism>
<gene>
    <name evidence="9" type="ORF">U0070_015270</name>
</gene>
<dbReference type="Proteomes" id="UP001488838">
    <property type="component" value="Unassembled WGS sequence"/>
</dbReference>
<reference evidence="9 10" key="1">
    <citation type="journal article" date="2023" name="bioRxiv">
        <title>Conserved and derived expression patterns and positive selection on dental genes reveal complex evolutionary context of ever-growing rodent molars.</title>
        <authorList>
            <person name="Calamari Z.T."/>
            <person name="Song A."/>
            <person name="Cohen E."/>
            <person name="Akter M."/>
            <person name="Roy R.D."/>
            <person name="Hallikas O."/>
            <person name="Christensen M.M."/>
            <person name="Li P."/>
            <person name="Marangoni P."/>
            <person name="Jernvall J."/>
            <person name="Klein O.D."/>
        </authorList>
    </citation>
    <scope>NUCLEOTIDE SEQUENCE [LARGE SCALE GENOMIC DNA]</scope>
    <source>
        <strain evidence="9">V071</strain>
    </source>
</reference>
<dbReference type="PANTHER" id="PTHR17601">
    <property type="entry name" value="RAFTLIN-RELATED"/>
    <property type="match status" value="1"/>
</dbReference>
<evidence type="ECO:0000256" key="4">
    <source>
        <dbReference type="ARBA" id="ARBA00022707"/>
    </source>
</evidence>
<name>A0AAW0JZ68_MYOGA</name>
<dbReference type="EMBL" id="JBBHLL010000011">
    <property type="protein sequence ID" value="KAK7832123.1"/>
    <property type="molecule type" value="Genomic_DNA"/>
</dbReference>
<keyword evidence="10" id="KW-1185">Reference proteome</keyword>
<evidence type="ECO:0000256" key="6">
    <source>
        <dbReference type="ARBA" id="ARBA00023139"/>
    </source>
</evidence>
<keyword evidence="5" id="KW-0472">Membrane</keyword>
<evidence type="ECO:0000256" key="5">
    <source>
        <dbReference type="ARBA" id="ARBA00023136"/>
    </source>
</evidence>
<keyword evidence="6" id="KW-0564">Palmitate</keyword>
<comment type="similarity">
    <text evidence="2">Belongs to the raftlin family.</text>
</comment>
<protein>
    <submittedName>
        <fullName evidence="9">Uncharacterized protein</fullName>
    </submittedName>
</protein>
<keyword evidence="4" id="KW-0519">Myristate</keyword>